<dbReference type="PANTHER" id="PTHR33164:SF99">
    <property type="entry name" value="MARR FAMILY REGULATORY PROTEIN"/>
    <property type="match status" value="1"/>
</dbReference>
<dbReference type="RefSeq" id="WP_179776661.1">
    <property type="nucleotide sequence ID" value="NZ_JACCFK010000002.1"/>
</dbReference>
<dbReference type="InterPro" id="IPR000835">
    <property type="entry name" value="HTH_MarR-typ"/>
</dbReference>
<evidence type="ECO:0000313" key="2">
    <source>
        <dbReference type="EMBL" id="NYI92406.1"/>
    </source>
</evidence>
<proteinExistence type="predicted"/>
<dbReference type="EMBL" id="JACCFK010000002">
    <property type="protein sequence ID" value="NYI92406.1"/>
    <property type="molecule type" value="Genomic_DNA"/>
</dbReference>
<evidence type="ECO:0000313" key="3">
    <source>
        <dbReference type="Proteomes" id="UP000549616"/>
    </source>
</evidence>
<dbReference type="InterPro" id="IPR036388">
    <property type="entry name" value="WH-like_DNA-bd_sf"/>
</dbReference>
<dbReference type="Gene3D" id="1.10.10.10">
    <property type="entry name" value="Winged helix-like DNA-binding domain superfamily/Winged helix DNA-binding domain"/>
    <property type="match status" value="1"/>
</dbReference>
<dbReference type="InterPro" id="IPR036390">
    <property type="entry name" value="WH_DNA-bd_sf"/>
</dbReference>
<name>A0A853BDA0_9PSEU</name>
<sequence>MPTPLPLLLAMAFRLLTDRLHQRLADEGEQVRPVHGFALSHLMSTGGATAVELGAYLGVTKQGAAHVVGELERAGYVERVGHPTDGRSRLIVTTQRGRALVSRAAQIWAEEEADWAGLAGADRVRDLRATLEILLATGEDGNSPLRPIW</sequence>
<dbReference type="GO" id="GO:0003700">
    <property type="term" value="F:DNA-binding transcription factor activity"/>
    <property type="evidence" value="ECO:0007669"/>
    <property type="project" value="InterPro"/>
</dbReference>
<evidence type="ECO:0000259" key="1">
    <source>
        <dbReference type="PROSITE" id="PS50995"/>
    </source>
</evidence>
<organism evidence="2 3">
    <name type="scientific">Amycolatopsis endophytica</name>
    <dbReference type="NCBI Taxonomy" id="860233"/>
    <lineage>
        <taxon>Bacteria</taxon>
        <taxon>Bacillati</taxon>
        <taxon>Actinomycetota</taxon>
        <taxon>Actinomycetes</taxon>
        <taxon>Pseudonocardiales</taxon>
        <taxon>Pseudonocardiaceae</taxon>
        <taxon>Amycolatopsis</taxon>
    </lineage>
</organism>
<keyword evidence="3" id="KW-1185">Reference proteome</keyword>
<dbReference type="PROSITE" id="PS50995">
    <property type="entry name" value="HTH_MARR_2"/>
    <property type="match status" value="1"/>
</dbReference>
<dbReference type="SMART" id="SM00347">
    <property type="entry name" value="HTH_MARR"/>
    <property type="match status" value="1"/>
</dbReference>
<dbReference type="AlphaFoldDB" id="A0A853BDA0"/>
<dbReference type="GO" id="GO:0006950">
    <property type="term" value="P:response to stress"/>
    <property type="evidence" value="ECO:0007669"/>
    <property type="project" value="TreeGrafter"/>
</dbReference>
<feature type="domain" description="HTH marR-type" evidence="1">
    <location>
        <begin position="2"/>
        <end position="136"/>
    </location>
</feature>
<keyword evidence="2" id="KW-0238">DNA-binding</keyword>
<accession>A0A853BDA0</accession>
<dbReference type="Proteomes" id="UP000549616">
    <property type="component" value="Unassembled WGS sequence"/>
</dbReference>
<dbReference type="InterPro" id="IPR039422">
    <property type="entry name" value="MarR/SlyA-like"/>
</dbReference>
<dbReference type="Pfam" id="PF12802">
    <property type="entry name" value="MarR_2"/>
    <property type="match status" value="1"/>
</dbReference>
<gene>
    <name evidence="2" type="ORF">HNR02_005781</name>
</gene>
<dbReference type="PANTHER" id="PTHR33164">
    <property type="entry name" value="TRANSCRIPTIONAL REGULATOR, MARR FAMILY"/>
    <property type="match status" value="1"/>
</dbReference>
<dbReference type="GO" id="GO:0003677">
    <property type="term" value="F:DNA binding"/>
    <property type="evidence" value="ECO:0007669"/>
    <property type="project" value="UniProtKB-KW"/>
</dbReference>
<comment type="caution">
    <text evidence="2">The sequence shown here is derived from an EMBL/GenBank/DDBJ whole genome shotgun (WGS) entry which is preliminary data.</text>
</comment>
<protein>
    <submittedName>
        <fullName evidence="2">DNA-binding MarR family transcriptional regulator</fullName>
    </submittedName>
</protein>
<reference evidence="2 3" key="1">
    <citation type="submission" date="2020-07" db="EMBL/GenBank/DDBJ databases">
        <title>Sequencing the genomes of 1000 actinobacteria strains.</title>
        <authorList>
            <person name="Klenk H.-P."/>
        </authorList>
    </citation>
    <scope>NUCLEOTIDE SEQUENCE [LARGE SCALE GENOMIC DNA]</scope>
    <source>
        <strain evidence="2 3">DSM 104006</strain>
    </source>
</reference>
<dbReference type="SUPFAM" id="SSF46785">
    <property type="entry name" value="Winged helix' DNA-binding domain"/>
    <property type="match status" value="1"/>
</dbReference>